<evidence type="ECO:0000313" key="2">
    <source>
        <dbReference type="Proteomes" id="UP000636811"/>
    </source>
</evidence>
<dbReference type="Pfam" id="PF05930">
    <property type="entry name" value="Phage_AlpA"/>
    <property type="match status" value="1"/>
</dbReference>
<protein>
    <submittedName>
        <fullName evidence="1">AlpA family phage regulatory protein</fullName>
    </submittedName>
</protein>
<name>A0ABS0E7R3_9GAMM</name>
<sequence length="47" mass="5383">MVKNRHEAFTGLPSYENDKFPQSCKIGPISIACLENEIDEWITEKLS</sequence>
<evidence type="ECO:0000313" key="1">
    <source>
        <dbReference type="EMBL" id="MBF7981122.1"/>
    </source>
</evidence>
<organism evidence="1 2">
    <name type="scientific">Rahnella laticis</name>
    <dbReference type="NCBI Taxonomy" id="2787622"/>
    <lineage>
        <taxon>Bacteria</taxon>
        <taxon>Pseudomonadati</taxon>
        <taxon>Pseudomonadota</taxon>
        <taxon>Gammaproteobacteria</taxon>
        <taxon>Enterobacterales</taxon>
        <taxon>Yersiniaceae</taxon>
        <taxon>Rahnella</taxon>
    </lineage>
</organism>
<proteinExistence type="predicted"/>
<gene>
    <name evidence="1" type="ORF">IV433_17025</name>
</gene>
<dbReference type="EMBL" id="JADOBI010000007">
    <property type="protein sequence ID" value="MBF7981122.1"/>
    <property type="molecule type" value="Genomic_DNA"/>
</dbReference>
<dbReference type="Proteomes" id="UP000636811">
    <property type="component" value="Unassembled WGS sequence"/>
</dbReference>
<dbReference type="RefSeq" id="WP_195815197.1">
    <property type="nucleotide sequence ID" value="NZ_JADOBI010000007.1"/>
</dbReference>
<accession>A0ABS0E7R3</accession>
<comment type="caution">
    <text evidence="1">The sequence shown here is derived from an EMBL/GenBank/DDBJ whole genome shotgun (WGS) entry which is preliminary data.</text>
</comment>
<reference evidence="1 2" key="1">
    <citation type="submission" date="2020-11" db="EMBL/GenBank/DDBJ databases">
        <title>Taxonomic investigation of Rahnella strains.</title>
        <authorList>
            <person name="Lee S.D."/>
        </authorList>
    </citation>
    <scope>NUCLEOTIDE SEQUENCE [LARGE SCALE GENOMIC DNA]</scope>
    <source>
        <strain evidence="1 2">SAP-17</strain>
    </source>
</reference>
<keyword evidence="2" id="KW-1185">Reference proteome</keyword>
<dbReference type="InterPro" id="IPR010260">
    <property type="entry name" value="AlpA"/>
</dbReference>